<proteinExistence type="predicted"/>
<organism evidence="1 2">
    <name type="scientific">Chryseolinea serpens</name>
    <dbReference type="NCBI Taxonomy" id="947013"/>
    <lineage>
        <taxon>Bacteria</taxon>
        <taxon>Pseudomonadati</taxon>
        <taxon>Bacteroidota</taxon>
        <taxon>Cytophagia</taxon>
        <taxon>Cytophagales</taxon>
        <taxon>Fulvivirgaceae</taxon>
        <taxon>Chryseolinea</taxon>
    </lineage>
</organism>
<name>A0A1M5WDU8_9BACT</name>
<evidence type="ECO:0000313" key="2">
    <source>
        <dbReference type="Proteomes" id="UP000184212"/>
    </source>
</evidence>
<dbReference type="Proteomes" id="UP000184212">
    <property type="component" value="Unassembled WGS sequence"/>
</dbReference>
<reference evidence="1 2" key="1">
    <citation type="submission" date="2016-11" db="EMBL/GenBank/DDBJ databases">
        <authorList>
            <person name="Jaros S."/>
            <person name="Januszkiewicz K."/>
            <person name="Wedrychowicz H."/>
        </authorList>
    </citation>
    <scope>NUCLEOTIDE SEQUENCE [LARGE SCALE GENOMIC DNA]</scope>
    <source>
        <strain evidence="1 2">DSM 24574</strain>
    </source>
</reference>
<dbReference type="OrthoDB" id="1144350at2"/>
<gene>
    <name evidence="1" type="ORF">SAMN04488109_5614</name>
</gene>
<sequence>MDKEMTPNTIIELEKWMKENCFNFNGYSINGNSIDEGLGIDKFGSLFVWYYTERGQTDNLKYFRTEKEIVEFAFNEIKSDKWANRHCIGFTTEKTEAKELTDKLNELNVEYTQDKIPYNGPNQPAYMTFVLGCDINKVSHLKDRYYKRK</sequence>
<protein>
    <submittedName>
        <fullName evidence="1">Uncharacterized protein</fullName>
    </submittedName>
</protein>
<dbReference type="EMBL" id="FQWQ01000005">
    <property type="protein sequence ID" value="SHH85671.1"/>
    <property type="molecule type" value="Genomic_DNA"/>
</dbReference>
<dbReference type="AlphaFoldDB" id="A0A1M5WDU8"/>
<dbReference type="RefSeq" id="WP_084138448.1">
    <property type="nucleotide sequence ID" value="NZ_FQWQ01000005.1"/>
</dbReference>
<evidence type="ECO:0000313" key="1">
    <source>
        <dbReference type="EMBL" id="SHH85671.1"/>
    </source>
</evidence>
<accession>A0A1M5WDU8</accession>
<keyword evidence="2" id="KW-1185">Reference proteome</keyword>